<protein>
    <submittedName>
        <fullName evidence="2">Uncharacterized protein</fullName>
    </submittedName>
</protein>
<dbReference type="EMBL" id="BPVZ01000079">
    <property type="protein sequence ID" value="GKV28455.1"/>
    <property type="molecule type" value="Genomic_DNA"/>
</dbReference>
<sequence>MIWMHSARVRISSPFPYSAKHTIQTFAARLFLRSNRNLWSGWLCTLAFTTIVALDHDEASNLAPPWYILAIMGLQMLALQLLHFVLKFICLN</sequence>
<keyword evidence="1" id="KW-1133">Transmembrane helix</keyword>
<keyword evidence="1" id="KW-0472">Membrane</keyword>
<keyword evidence="1" id="KW-0812">Transmembrane</keyword>
<evidence type="ECO:0000313" key="3">
    <source>
        <dbReference type="Proteomes" id="UP001054252"/>
    </source>
</evidence>
<accession>A0AAV5KV13</accession>
<gene>
    <name evidence="2" type="ORF">SLEP1_g37515</name>
</gene>
<feature type="transmembrane region" description="Helical" evidence="1">
    <location>
        <begin position="38"/>
        <end position="54"/>
    </location>
</feature>
<feature type="transmembrane region" description="Helical" evidence="1">
    <location>
        <begin position="66"/>
        <end position="86"/>
    </location>
</feature>
<comment type="caution">
    <text evidence="2">The sequence shown here is derived from an EMBL/GenBank/DDBJ whole genome shotgun (WGS) entry which is preliminary data.</text>
</comment>
<dbReference type="AlphaFoldDB" id="A0AAV5KV13"/>
<keyword evidence="3" id="KW-1185">Reference proteome</keyword>
<evidence type="ECO:0000313" key="2">
    <source>
        <dbReference type="EMBL" id="GKV28455.1"/>
    </source>
</evidence>
<proteinExistence type="predicted"/>
<evidence type="ECO:0000256" key="1">
    <source>
        <dbReference type="SAM" id="Phobius"/>
    </source>
</evidence>
<organism evidence="2 3">
    <name type="scientific">Rubroshorea leprosula</name>
    <dbReference type="NCBI Taxonomy" id="152421"/>
    <lineage>
        <taxon>Eukaryota</taxon>
        <taxon>Viridiplantae</taxon>
        <taxon>Streptophyta</taxon>
        <taxon>Embryophyta</taxon>
        <taxon>Tracheophyta</taxon>
        <taxon>Spermatophyta</taxon>
        <taxon>Magnoliopsida</taxon>
        <taxon>eudicotyledons</taxon>
        <taxon>Gunneridae</taxon>
        <taxon>Pentapetalae</taxon>
        <taxon>rosids</taxon>
        <taxon>malvids</taxon>
        <taxon>Malvales</taxon>
        <taxon>Dipterocarpaceae</taxon>
        <taxon>Rubroshorea</taxon>
    </lineage>
</organism>
<name>A0AAV5KV13_9ROSI</name>
<reference evidence="2 3" key="1">
    <citation type="journal article" date="2021" name="Commun. Biol.">
        <title>The genome of Shorea leprosula (Dipterocarpaceae) highlights the ecological relevance of drought in aseasonal tropical rainforests.</title>
        <authorList>
            <person name="Ng K.K.S."/>
            <person name="Kobayashi M.J."/>
            <person name="Fawcett J.A."/>
            <person name="Hatakeyama M."/>
            <person name="Paape T."/>
            <person name="Ng C.H."/>
            <person name="Ang C.C."/>
            <person name="Tnah L.H."/>
            <person name="Lee C.T."/>
            <person name="Nishiyama T."/>
            <person name="Sese J."/>
            <person name="O'Brien M.J."/>
            <person name="Copetti D."/>
            <person name="Mohd Noor M.I."/>
            <person name="Ong R.C."/>
            <person name="Putra M."/>
            <person name="Sireger I.Z."/>
            <person name="Indrioko S."/>
            <person name="Kosugi Y."/>
            <person name="Izuno A."/>
            <person name="Isagi Y."/>
            <person name="Lee S.L."/>
            <person name="Shimizu K.K."/>
        </authorList>
    </citation>
    <scope>NUCLEOTIDE SEQUENCE [LARGE SCALE GENOMIC DNA]</scope>
    <source>
        <strain evidence="2">214</strain>
    </source>
</reference>
<dbReference type="Proteomes" id="UP001054252">
    <property type="component" value="Unassembled WGS sequence"/>
</dbReference>